<dbReference type="AlphaFoldDB" id="N9XGE8"/>
<dbReference type="EMBL" id="AGYT01000026">
    <property type="protein sequence ID" value="ENY98757.1"/>
    <property type="molecule type" value="Genomic_DNA"/>
</dbReference>
<dbReference type="HOGENOM" id="CLU_2421760_0_0_9"/>
<evidence type="ECO:0000313" key="1">
    <source>
        <dbReference type="EMBL" id="ENY98757.1"/>
    </source>
</evidence>
<name>N9XGE8_9CLOT</name>
<dbReference type="eggNOG" id="ENOG5032XD4">
    <property type="taxonomic scope" value="Bacteria"/>
</dbReference>
<organism evidence="1 2">
    <name type="scientific">Clostridium thermobutyricum</name>
    <dbReference type="NCBI Taxonomy" id="29372"/>
    <lineage>
        <taxon>Bacteria</taxon>
        <taxon>Bacillati</taxon>
        <taxon>Bacillota</taxon>
        <taxon>Clostridia</taxon>
        <taxon>Eubacteriales</taxon>
        <taxon>Clostridiaceae</taxon>
        <taxon>Clostridium</taxon>
    </lineage>
</organism>
<dbReference type="Proteomes" id="UP000013097">
    <property type="component" value="Unassembled WGS sequence"/>
</dbReference>
<dbReference type="PATRIC" id="fig|999411.4.peg.3228"/>
<dbReference type="RefSeq" id="WP_002599755.1">
    <property type="nucleotide sequence ID" value="NZ_KB850960.1"/>
</dbReference>
<evidence type="ECO:0000313" key="2">
    <source>
        <dbReference type="Proteomes" id="UP000013097"/>
    </source>
</evidence>
<comment type="caution">
    <text evidence="1">The sequence shown here is derived from an EMBL/GenBank/DDBJ whole genome shotgun (WGS) entry which is preliminary data.</text>
</comment>
<accession>N9XGE8</accession>
<protein>
    <submittedName>
        <fullName evidence="1">Uncharacterized protein</fullName>
    </submittedName>
</protein>
<gene>
    <name evidence="1" type="ORF">HMPREF1092_03315</name>
</gene>
<reference evidence="1 2" key="1">
    <citation type="submission" date="2013-01" db="EMBL/GenBank/DDBJ databases">
        <title>The Genome Sequence of Clostridium colicanis 209318.</title>
        <authorList>
            <consortium name="The Broad Institute Genome Sequencing Platform"/>
            <person name="Earl A."/>
            <person name="Ward D."/>
            <person name="Feldgarden M."/>
            <person name="Gevers D."/>
            <person name="Courvalin P."/>
            <person name="Lambert T."/>
            <person name="Walker B."/>
            <person name="Young S.K."/>
            <person name="Zeng Q."/>
            <person name="Gargeya S."/>
            <person name="Fitzgerald M."/>
            <person name="Haas B."/>
            <person name="Abouelleil A."/>
            <person name="Alvarado L."/>
            <person name="Arachchi H.M."/>
            <person name="Berlin A.M."/>
            <person name="Chapman S.B."/>
            <person name="Dewar J."/>
            <person name="Goldberg J."/>
            <person name="Griggs A."/>
            <person name="Gujja S."/>
            <person name="Hansen M."/>
            <person name="Howarth C."/>
            <person name="Imamovic A."/>
            <person name="Larimer J."/>
            <person name="McCowan C."/>
            <person name="Murphy C."/>
            <person name="Neiman D."/>
            <person name="Pearson M."/>
            <person name="Priest M."/>
            <person name="Roberts A."/>
            <person name="Saif S."/>
            <person name="Shea T."/>
            <person name="Sisk P."/>
            <person name="Sykes S."/>
            <person name="Wortman J."/>
            <person name="Nusbaum C."/>
            <person name="Birren B."/>
        </authorList>
    </citation>
    <scope>NUCLEOTIDE SEQUENCE [LARGE SCALE GENOMIC DNA]</scope>
    <source>
        <strain evidence="1 2">209318</strain>
    </source>
</reference>
<proteinExistence type="predicted"/>
<keyword evidence="2" id="KW-1185">Reference proteome</keyword>
<sequence length="91" mass="9788">MNIGRNELVGSDAETDYIKVNLDSPISGQANTYEARKRKVAIQVSDFSSKDGEMGLKANFLAKSDIIIGTFNTSTRTFTPGPANTSVQAES</sequence>